<dbReference type="AlphaFoldDB" id="A0A8J4M6A1"/>
<protein>
    <submittedName>
        <fullName evidence="1">Uncharacterized protein</fullName>
    </submittedName>
</protein>
<dbReference type="EMBL" id="DTQM01000158">
    <property type="protein sequence ID" value="HGC43139.1"/>
    <property type="molecule type" value="Genomic_DNA"/>
</dbReference>
<organism evidence="1">
    <name type="scientific">Acidicaldus sp</name>
    <dbReference type="NCBI Taxonomy" id="1872105"/>
    <lineage>
        <taxon>Bacteria</taxon>
        <taxon>Pseudomonadati</taxon>
        <taxon>Pseudomonadota</taxon>
        <taxon>Alphaproteobacteria</taxon>
        <taxon>Acetobacterales</taxon>
        <taxon>Acetobacteraceae</taxon>
        <taxon>Acidicaldus</taxon>
    </lineage>
</organism>
<evidence type="ECO:0000313" key="1">
    <source>
        <dbReference type="EMBL" id="HGC43139.1"/>
    </source>
</evidence>
<comment type="caution">
    <text evidence="1">The sequence shown here is derived from an EMBL/GenBank/DDBJ whole genome shotgun (WGS) entry which is preliminary data.</text>
</comment>
<name>A0A8J4M6A1_9PROT</name>
<accession>A0A8J4M6A1</accession>
<gene>
    <name evidence="1" type="ORF">ENY07_07965</name>
</gene>
<proteinExistence type="predicted"/>
<reference evidence="1" key="1">
    <citation type="journal article" date="2020" name="mSystems">
        <title>Genome- and Community-Level Interaction Insights into Carbon Utilization and Element Cycling Functions of Hydrothermarchaeota in Hydrothermal Sediment.</title>
        <authorList>
            <person name="Zhou Z."/>
            <person name="Liu Y."/>
            <person name="Xu W."/>
            <person name="Pan J."/>
            <person name="Luo Z.H."/>
            <person name="Li M."/>
        </authorList>
    </citation>
    <scope>NUCLEOTIDE SEQUENCE</scope>
    <source>
        <strain evidence="1">SpSt-997</strain>
    </source>
</reference>
<sequence>MPERPCRNARPLARRALLGGLAAGSLGRPRPAGAAELPANPFRDGVTLLIAGPAGGRLDRLSGRLAAALGLGLPGGTAIRRIARGGADGVAGANEFAARVAPDGLTALLLPGVTVIDWLAGDSRSHFDAARFVPVMAGLGSRLVIIRPGLNLTSPGGANGGPAPRVAASRPIGPDLPALLGIDLLGAQPVPVFGLAGVAARAALMRGEVDAVLLHGADIAEARLTLGSQGVALFSYGTLDARGHMVADPALPDVPHFPALYARLFGGPPEGPLYAAWRGIAAAAILDFALVLPALTPPAMVALWRQAGNVALAEPAMQRTAEAEAFRPLAGLDATQCLASLGASTAALRDLREWLALRLDWQPG</sequence>